<dbReference type="Proteomes" id="UP000092651">
    <property type="component" value="Unassembled WGS sequence"/>
</dbReference>
<dbReference type="OrthoDB" id="9796999at2"/>
<organism evidence="1 2">
    <name type="scientific">Chryseobacterium artocarpi</name>
    <dbReference type="NCBI Taxonomy" id="1414727"/>
    <lineage>
        <taxon>Bacteria</taxon>
        <taxon>Pseudomonadati</taxon>
        <taxon>Bacteroidota</taxon>
        <taxon>Flavobacteriia</taxon>
        <taxon>Flavobacteriales</taxon>
        <taxon>Weeksellaceae</taxon>
        <taxon>Chryseobacterium group</taxon>
        <taxon>Chryseobacterium</taxon>
    </lineage>
</organism>
<dbReference type="EMBL" id="MAYH01000012">
    <property type="protein sequence ID" value="OCA76395.1"/>
    <property type="molecule type" value="Genomic_DNA"/>
</dbReference>
<gene>
    <name evidence="1" type="ORF">BBI01_06805</name>
</gene>
<name>A0A1B8ZXT6_9FLAO</name>
<dbReference type="AlphaFoldDB" id="A0A1B8ZXT6"/>
<keyword evidence="2" id="KW-1185">Reference proteome</keyword>
<dbReference type="RefSeq" id="WP_065394064.1">
    <property type="nucleotide sequence ID" value="NZ_MAYH01000012.1"/>
</dbReference>
<dbReference type="Pfam" id="PF13376">
    <property type="entry name" value="OmdA"/>
    <property type="match status" value="1"/>
</dbReference>
<reference evidence="1 2" key="1">
    <citation type="submission" date="2016-07" db="EMBL/GenBank/DDBJ databases">
        <authorList>
            <person name="Jeong J.-J."/>
            <person name="Kim D.W."/>
            <person name="Sang M.K."/>
            <person name="Choi I.-G."/>
            <person name="Kim K.D."/>
        </authorList>
    </citation>
    <scope>NUCLEOTIDE SEQUENCE [LARGE SCALE GENOMIC DNA]</scope>
    <source>
        <strain evidence="1 2">UTM-3</strain>
    </source>
</reference>
<protein>
    <recommendedName>
        <fullName evidence="3">Bacteriocin-protection protein</fullName>
    </recommendedName>
</protein>
<sequence>MTPVNERKTISINSSAEWRTWLEANHQTEQSIWVICNTVKSNLPVARWSDLVDESLCFGWIDSTRKPIDQYSFMQLFSKRKPNSTWSKINKEKITRLIEDNLMKEAGYETIRRAQENGSWNILDSVEELIIPDDLEEAFKINIGSKDYFLSLSKSLKKMMLHWIVFAKRPETRQKRIDEIVTHAARKEKPKRFQ</sequence>
<evidence type="ECO:0000313" key="1">
    <source>
        <dbReference type="EMBL" id="OCA76395.1"/>
    </source>
</evidence>
<evidence type="ECO:0008006" key="3">
    <source>
        <dbReference type="Google" id="ProtNLM"/>
    </source>
</evidence>
<comment type="caution">
    <text evidence="1">The sequence shown here is derived from an EMBL/GenBank/DDBJ whole genome shotgun (WGS) entry which is preliminary data.</text>
</comment>
<accession>A0A1B8ZXT6</accession>
<evidence type="ECO:0000313" key="2">
    <source>
        <dbReference type="Proteomes" id="UP000092651"/>
    </source>
</evidence>
<proteinExistence type="predicted"/>